<protein>
    <submittedName>
        <fullName evidence="1">Uncharacterized protein</fullName>
    </submittedName>
</protein>
<evidence type="ECO:0000313" key="2">
    <source>
        <dbReference type="Proteomes" id="UP000199417"/>
    </source>
</evidence>
<dbReference type="Proteomes" id="UP000199417">
    <property type="component" value="Unassembled WGS sequence"/>
</dbReference>
<dbReference type="STRING" id="168276.SAMN05444580_107186"/>
<dbReference type="EMBL" id="FNAB01000007">
    <property type="protein sequence ID" value="SDD89860.1"/>
    <property type="molecule type" value="Genomic_DNA"/>
</dbReference>
<accession>A0A1G6YHN4</accession>
<proteinExistence type="predicted"/>
<sequence>MRGPCPSVDSVDLDTAVSIDISGLGTLDWHPTGVTATCLSSCSSMLTAPLQIARDPLRLFTAQS</sequence>
<organism evidence="1 2">
    <name type="scientific">Rhodococcus tukisamuensis</name>
    <dbReference type="NCBI Taxonomy" id="168276"/>
    <lineage>
        <taxon>Bacteria</taxon>
        <taxon>Bacillati</taxon>
        <taxon>Actinomycetota</taxon>
        <taxon>Actinomycetes</taxon>
        <taxon>Mycobacteriales</taxon>
        <taxon>Nocardiaceae</taxon>
        <taxon>Rhodococcus</taxon>
    </lineage>
</organism>
<keyword evidence="2" id="KW-1185">Reference proteome</keyword>
<reference evidence="1 2" key="1">
    <citation type="submission" date="2016-10" db="EMBL/GenBank/DDBJ databases">
        <authorList>
            <person name="de Groot N.N."/>
        </authorList>
    </citation>
    <scope>NUCLEOTIDE SEQUENCE [LARGE SCALE GENOMIC DNA]</scope>
    <source>
        <strain evidence="1 2">JCM 11308</strain>
    </source>
</reference>
<dbReference type="AlphaFoldDB" id="A0A1G6YHN4"/>
<gene>
    <name evidence="1" type="ORF">SAMN05444580_107186</name>
</gene>
<name>A0A1G6YHN4_9NOCA</name>
<evidence type="ECO:0000313" key="1">
    <source>
        <dbReference type="EMBL" id="SDD89860.1"/>
    </source>
</evidence>